<evidence type="ECO:0000256" key="1">
    <source>
        <dbReference type="SAM" id="MobiDB-lite"/>
    </source>
</evidence>
<comment type="caution">
    <text evidence="2">The sequence shown here is derived from an EMBL/GenBank/DDBJ whole genome shotgun (WGS) entry which is preliminary data.</text>
</comment>
<sequence length="105" mass="12148">MQKKEKLSLVVLWPSHHNRSNPLFNHTSQSHHLPVLLRVASFPCQSIQFYFHSHSLQPRHFPLDLVVVTAHPFHNPRNHGALHSDHRGMQWRSDGQGDIVQPGCR</sequence>
<evidence type="ECO:0000313" key="3">
    <source>
        <dbReference type="Proteomes" id="UP000193411"/>
    </source>
</evidence>
<organism evidence="2 3">
    <name type="scientific">Catenaria anguillulae PL171</name>
    <dbReference type="NCBI Taxonomy" id="765915"/>
    <lineage>
        <taxon>Eukaryota</taxon>
        <taxon>Fungi</taxon>
        <taxon>Fungi incertae sedis</taxon>
        <taxon>Blastocladiomycota</taxon>
        <taxon>Blastocladiomycetes</taxon>
        <taxon>Blastocladiales</taxon>
        <taxon>Catenariaceae</taxon>
        <taxon>Catenaria</taxon>
    </lineage>
</organism>
<keyword evidence="3" id="KW-1185">Reference proteome</keyword>
<reference evidence="2 3" key="1">
    <citation type="submission" date="2016-07" db="EMBL/GenBank/DDBJ databases">
        <title>Pervasive Adenine N6-methylation of Active Genes in Fungi.</title>
        <authorList>
            <consortium name="DOE Joint Genome Institute"/>
            <person name="Mondo S.J."/>
            <person name="Dannebaum R.O."/>
            <person name="Kuo R.C."/>
            <person name="Labutti K."/>
            <person name="Haridas S."/>
            <person name="Kuo A."/>
            <person name="Salamov A."/>
            <person name="Ahrendt S.R."/>
            <person name="Lipzen A."/>
            <person name="Sullivan W."/>
            <person name="Andreopoulos W.B."/>
            <person name="Clum A."/>
            <person name="Lindquist E."/>
            <person name="Daum C."/>
            <person name="Ramamoorthy G.K."/>
            <person name="Gryganskyi A."/>
            <person name="Culley D."/>
            <person name="Magnuson J.K."/>
            <person name="James T.Y."/>
            <person name="O'Malley M.A."/>
            <person name="Stajich J.E."/>
            <person name="Spatafora J.W."/>
            <person name="Visel A."/>
            <person name="Grigoriev I.V."/>
        </authorList>
    </citation>
    <scope>NUCLEOTIDE SEQUENCE [LARGE SCALE GENOMIC DNA]</scope>
    <source>
        <strain evidence="2 3">PL171</strain>
    </source>
</reference>
<proteinExistence type="predicted"/>
<evidence type="ECO:0000313" key="2">
    <source>
        <dbReference type="EMBL" id="ORZ35039.1"/>
    </source>
</evidence>
<gene>
    <name evidence="2" type="ORF">BCR44DRAFT_380217</name>
</gene>
<dbReference type="AlphaFoldDB" id="A0A1Y2HKG2"/>
<dbReference type="EMBL" id="MCFL01000024">
    <property type="protein sequence ID" value="ORZ35039.1"/>
    <property type="molecule type" value="Genomic_DNA"/>
</dbReference>
<protein>
    <submittedName>
        <fullName evidence="2">Uncharacterized protein</fullName>
    </submittedName>
</protein>
<dbReference type="Proteomes" id="UP000193411">
    <property type="component" value="Unassembled WGS sequence"/>
</dbReference>
<accession>A0A1Y2HKG2</accession>
<name>A0A1Y2HKG2_9FUNG</name>
<feature type="region of interest" description="Disordered" evidence="1">
    <location>
        <begin position="81"/>
        <end position="105"/>
    </location>
</feature>